<organism evidence="6 7">
    <name type="scientific">Glomus cerebriforme</name>
    <dbReference type="NCBI Taxonomy" id="658196"/>
    <lineage>
        <taxon>Eukaryota</taxon>
        <taxon>Fungi</taxon>
        <taxon>Fungi incertae sedis</taxon>
        <taxon>Mucoromycota</taxon>
        <taxon>Glomeromycotina</taxon>
        <taxon>Glomeromycetes</taxon>
        <taxon>Glomerales</taxon>
        <taxon>Glomeraceae</taxon>
        <taxon>Glomus</taxon>
    </lineage>
</organism>
<feature type="domain" description="RRM" evidence="4">
    <location>
        <begin position="3"/>
        <end position="81"/>
    </location>
</feature>
<dbReference type="OrthoDB" id="439808at2759"/>
<name>A0A397SM29_9GLOM</name>
<keyword evidence="7" id="KW-1185">Reference proteome</keyword>
<dbReference type="GO" id="GO:0003723">
    <property type="term" value="F:RNA binding"/>
    <property type="evidence" value="ECO:0007669"/>
    <property type="project" value="UniProtKB-UniRule"/>
</dbReference>
<reference evidence="6 7" key="1">
    <citation type="submission" date="2018-06" db="EMBL/GenBank/DDBJ databases">
        <title>Comparative genomics reveals the genomic features of Rhizophagus irregularis, R. cerebriforme, R. diaphanum and Gigaspora rosea, and their symbiotic lifestyle signature.</title>
        <authorList>
            <person name="Morin E."/>
            <person name="San Clemente H."/>
            <person name="Chen E.C.H."/>
            <person name="De La Providencia I."/>
            <person name="Hainaut M."/>
            <person name="Kuo A."/>
            <person name="Kohler A."/>
            <person name="Murat C."/>
            <person name="Tang N."/>
            <person name="Roy S."/>
            <person name="Loubradou J."/>
            <person name="Henrissat B."/>
            <person name="Grigoriev I.V."/>
            <person name="Corradi N."/>
            <person name="Roux C."/>
            <person name="Martin F.M."/>
        </authorList>
    </citation>
    <scope>NUCLEOTIDE SEQUENCE [LARGE SCALE GENOMIC DNA]</scope>
    <source>
        <strain evidence="6 7">DAOM 227022</strain>
    </source>
</reference>
<dbReference type="InterPro" id="IPR048289">
    <property type="entry name" value="RRM2_NsCP33-like"/>
</dbReference>
<dbReference type="AlphaFoldDB" id="A0A397SM29"/>
<proteinExistence type="predicted"/>
<evidence type="ECO:0000259" key="4">
    <source>
        <dbReference type="PROSITE" id="PS50102"/>
    </source>
</evidence>
<accession>A0A397SM29</accession>
<keyword evidence="1 2" id="KW-0694">RNA-binding</keyword>
<dbReference type="EMBL" id="QKYT01000863">
    <property type="protein sequence ID" value="RIA81006.1"/>
    <property type="molecule type" value="Genomic_DNA"/>
</dbReference>
<evidence type="ECO:0000256" key="2">
    <source>
        <dbReference type="PROSITE-ProRule" id="PRU00176"/>
    </source>
</evidence>
<dbReference type="InterPro" id="IPR035979">
    <property type="entry name" value="RBD_domain_sf"/>
</dbReference>
<dbReference type="PANTHER" id="PTHR48027">
    <property type="entry name" value="HETEROGENEOUS NUCLEAR RIBONUCLEOPROTEIN 87F-RELATED"/>
    <property type="match status" value="1"/>
</dbReference>
<sequence length="132" mass="13502">MSVKLFVGGLSWGTDDRSLRSKFEEYGTVEDAVVIRDRDTGRSRGFGFVTFASNEEAEVAIQNLNDAEFDGRNIKVDRAAERSSPAPRSGGGGYGGGGYGGGGGGYGGGRGGGGGYGGRGRGRGGGGGYNRY</sequence>
<dbReference type="InterPro" id="IPR012677">
    <property type="entry name" value="Nucleotide-bd_a/b_plait_sf"/>
</dbReference>
<dbReference type="Proteomes" id="UP000265703">
    <property type="component" value="Unassembled WGS sequence"/>
</dbReference>
<dbReference type="Pfam" id="PF00076">
    <property type="entry name" value="RRM_1"/>
    <property type="match status" value="1"/>
</dbReference>
<dbReference type="Gene3D" id="3.30.70.330">
    <property type="match status" value="1"/>
</dbReference>
<gene>
    <name evidence="5" type="ORF">C1645_798027</name>
    <name evidence="6" type="ORF">C1645_833117</name>
</gene>
<dbReference type="STRING" id="658196.A0A397SM29"/>
<dbReference type="InterPro" id="IPR000504">
    <property type="entry name" value="RRM_dom"/>
</dbReference>
<evidence type="ECO:0000256" key="3">
    <source>
        <dbReference type="SAM" id="MobiDB-lite"/>
    </source>
</evidence>
<dbReference type="EMBL" id="QKYT01000536">
    <property type="protein sequence ID" value="RIA83871.1"/>
    <property type="molecule type" value="Genomic_DNA"/>
</dbReference>
<dbReference type="InterPro" id="IPR052462">
    <property type="entry name" value="SLIRP/GR-RBP-like"/>
</dbReference>
<evidence type="ECO:0000313" key="6">
    <source>
        <dbReference type="EMBL" id="RIA83871.1"/>
    </source>
</evidence>
<dbReference type="PROSITE" id="PS50102">
    <property type="entry name" value="RRM"/>
    <property type="match status" value="1"/>
</dbReference>
<comment type="caution">
    <text evidence="6">The sequence shown here is derived from an EMBL/GenBank/DDBJ whole genome shotgun (WGS) entry which is preliminary data.</text>
</comment>
<dbReference type="SMART" id="SM00360">
    <property type="entry name" value="RRM"/>
    <property type="match status" value="1"/>
</dbReference>
<evidence type="ECO:0000313" key="7">
    <source>
        <dbReference type="Proteomes" id="UP000265703"/>
    </source>
</evidence>
<evidence type="ECO:0000256" key="1">
    <source>
        <dbReference type="ARBA" id="ARBA00022884"/>
    </source>
</evidence>
<dbReference type="SUPFAM" id="SSF54928">
    <property type="entry name" value="RNA-binding domain, RBD"/>
    <property type="match status" value="1"/>
</dbReference>
<protein>
    <recommendedName>
        <fullName evidence="4">RRM domain-containing protein</fullName>
    </recommendedName>
</protein>
<dbReference type="CDD" id="cd21608">
    <property type="entry name" value="RRM2_NsCP33_like"/>
    <property type="match status" value="1"/>
</dbReference>
<evidence type="ECO:0000313" key="5">
    <source>
        <dbReference type="EMBL" id="RIA81006.1"/>
    </source>
</evidence>
<feature type="region of interest" description="Disordered" evidence="3">
    <location>
        <begin position="75"/>
        <end position="132"/>
    </location>
</feature>
<feature type="compositionally biased region" description="Gly residues" evidence="3">
    <location>
        <begin position="89"/>
        <end position="132"/>
    </location>
</feature>